<dbReference type="InterPro" id="IPR000242">
    <property type="entry name" value="PTP_cat"/>
</dbReference>
<dbReference type="InterPro" id="IPR050348">
    <property type="entry name" value="Protein-Tyr_Phosphatase"/>
</dbReference>
<evidence type="ECO:0000259" key="3">
    <source>
        <dbReference type="PROSITE" id="PS50056"/>
    </source>
</evidence>
<evidence type="ECO:0000313" key="5">
    <source>
        <dbReference type="Proteomes" id="UP001177023"/>
    </source>
</evidence>
<dbReference type="InterPro" id="IPR029021">
    <property type="entry name" value="Prot-tyrosine_phosphatase-like"/>
</dbReference>
<protein>
    <submittedName>
        <fullName evidence="4">Uncharacterized protein</fullName>
    </submittedName>
</protein>
<dbReference type="AlphaFoldDB" id="A0AA36CQS0"/>
<dbReference type="EMBL" id="CATQJA010002620">
    <property type="protein sequence ID" value="CAJ0573550.1"/>
    <property type="molecule type" value="Genomic_DNA"/>
</dbReference>
<dbReference type="PROSITE" id="PS50055">
    <property type="entry name" value="TYR_PHOSPHATASE_PTP"/>
    <property type="match status" value="1"/>
</dbReference>
<dbReference type="SMART" id="SM00404">
    <property type="entry name" value="PTPc_motif"/>
    <property type="match status" value="1"/>
</dbReference>
<name>A0AA36CQS0_9BILA</name>
<dbReference type="PROSITE" id="PS50056">
    <property type="entry name" value="TYR_PHOSPHATASE_2"/>
    <property type="match status" value="1"/>
</dbReference>
<dbReference type="Proteomes" id="UP001177023">
    <property type="component" value="Unassembled WGS sequence"/>
</dbReference>
<gene>
    <name evidence="4" type="ORF">MSPICULIGERA_LOCUS11905</name>
</gene>
<dbReference type="PANTHER" id="PTHR19134:SF559">
    <property type="entry name" value="TYROSINE-PROTEIN PHOSPHATASE DOMAIN-CONTAINING PROTEIN"/>
    <property type="match status" value="1"/>
</dbReference>
<feature type="domain" description="Tyrosine specific protein phosphatases" evidence="3">
    <location>
        <begin position="222"/>
        <end position="298"/>
    </location>
</feature>
<comment type="caution">
    <text evidence="4">The sequence shown here is derived from an EMBL/GenBank/DDBJ whole genome shotgun (WGS) entry which is preliminary data.</text>
</comment>
<sequence length="345" mass="38797">MAGTPEDKKKHDLSGPAPEEFLQQIVDSKGKAVMEWYNDFIKEPPSVDAFLDDNNVAKNRHANILLYDHSRVLVEDDFADDDYYHASWLDSYTKKNGYILAQAPFDTQTTQDFWRMVYSHRPCIILVLVDTGGDKDKQKKQSNGTVDERFWPKKDDKMKLCDGRLIVSVPEADQDLETRRYTIQVKEKKAKAADIFKTTLINFRKWPTDSKVPDALLELRAHVLVQQARAEKEALKKKEICGPVMVVCPSGVHRAGTFCALDIVLSRLSEKKLVGLRTTVEMVRRHRYGAVIHYDHYQALGNLVVKSAISSGLISPDQLFDAKNAGGGGGGEAEGGGDDEKKEKE</sequence>
<keyword evidence="5" id="KW-1185">Reference proteome</keyword>
<proteinExistence type="predicted"/>
<reference evidence="4" key="1">
    <citation type="submission" date="2023-06" db="EMBL/GenBank/DDBJ databases">
        <authorList>
            <person name="Delattre M."/>
        </authorList>
    </citation>
    <scope>NUCLEOTIDE SEQUENCE</scope>
    <source>
        <strain evidence="4">AF72</strain>
    </source>
</reference>
<dbReference type="PRINTS" id="PR00700">
    <property type="entry name" value="PRTYPHPHTASE"/>
</dbReference>
<feature type="non-terminal residue" evidence="4">
    <location>
        <position position="1"/>
    </location>
</feature>
<dbReference type="Gene3D" id="3.90.190.10">
    <property type="entry name" value="Protein tyrosine phosphatase superfamily"/>
    <property type="match status" value="1"/>
</dbReference>
<evidence type="ECO:0000313" key="4">
    <source>
        <dbReference type="EMBL" id="CAJ0573550.1"/>
    </source>
</evidence>
<feature type="compositionally biased region" description="Gly residues" evidence="1">
    <location>
        <begin position="325"/>
        <end position="334"/>
    </location>
</feature>
<dbReference type="SMART" id="SM00194">
    <property type="entry name" value="PTPc"/>
    <property type="match status" value="1"/>
</dbReference>
<dbReference type="InterPro" id="IPR000387">
    <property type="entry name" value="Tyr_Pase_dom"/>
</dbReference>
<organism evidence="4 5">
    <name type="scientific">Mesorhabditis spiculigera</name>
    <dbReference type="NCBI Taxonomy" id="96644"/>
    <lineage>
        <taxon>Eukaryota</taxon>
        <taxon>Metazoa</taxon>
        <taxon>Ecdysozoa</taxon>
        <taxon>Nematoda</taxon>
        <taxon>Chromadorea</taxon>
        <taxon>Rhabditida</taxon>
        <taxon>Rhabditina</taxon>
        <taxon>Rhabditomorpha</taxon>
        <taxon>Rhabditoidea</taxon>
        <taxon>Rhabditidae</taxon>
        <taxon>Mesorhabditinae</taxon>
        <taxon>Mesorhabditis</taxon>
    </lineage>
</organism>
<dbReference type="SUPFAM" id="SSF52799">
    <property type="entry name" value="(Phosphotyrosine protein) phosphatases II"/>
    <property type="match status" value="1"/>
</dbReference>
<evidence type="ECO:0000259" key="2">
    <source>
        <dbReference type="PROSITE" id="PS50055"/>
    </source>
</evidence>
<accession>A0AA36CQS0</accession>
<feature type="domain" description="Tyrosine-protein phosphatase" evidence="2">
    <location>
        <begin position="55"/>
        <end position="307"/>
    </location>
</feature>
<dbReference type="PANTHER" id="PTHR19134">
    <property type="entry name" value="RECEPTOR-TYPE TYROSINE-PROTEIN PHOSPHATASE"/>
    <property type="match status" value="1"/>
</dbReference>
<dbReference type="InterPro" id="IPR003595">
    <property type="entry name" value="Tyr_Pase_cat"/>
</dbReference>
<dbReference type="Pfam" id="PF00102">
    <property type="entry name" value="Y_phosphatase"/>
    <property type="match status" value="1"/>
</dbReference>
<evidence type="ECO:0000256" key="1">
    <source>
        <dbReference type="SAM" id="MobiDB-lite"/>
    </source>
</evidence>
<feature type="region of interest" description="Disordered" evidence="1">
    <location>
        <begin position="323"/>
        <end position="345"/>
    </location>
</feature>
<dbReference type="CDD" id="cd00047">
    <property type="entry name" value="PTPc"/>
    <property type="match status" value="1"/>
</dbReference>
<dbReference type="GO" id="GO:0004725">
    <property type="term" value="F:protein tyrosine phosphatase activity"/>
    <property type="evidence" value="ECO:0007669"/>
    <property type="project" value="InterPro"/>
</dbReference>